<dbReference type="EMBL" id="JBBPBN010000286">
    <property type="protein sequence ID" value="KAK8490312.1"/>
    <property type="molecule type" value="Genomic_DNA"/>
</dbReference>
<sequence length="108" mass="12195">MKSSSIESSGHGDGGIRKLKGTNLRKDFVNEVELFDTSETTELDKLVEALICTQDWIRPSHNTIVVEENLLALENMEEEMQDLVSKQLTIIIDETNEVPDVTYEEPCP</sequence>
<organism evidence="1 2">
    <name type="scientific">Hibiscus sabdariffa</name>
    <name type="common">roselle</name>
    <dbReference type="NCBI Taxonomy" id="183260"/>
    <lineage>
        <taxon>Eukaryota</taxon>
        <taxon>Viridiplantae</taxon>
        <taxon>Streptophyta</taxon>
        <taxon>Embryophyta</taxon>
        <taxon>Tracheophyta</taxon>
        <taxon>Spermatophyta</taxon>
        <taxon>Magnoliopsida</taxon>
        <taxon>eudicotyledons</taxon>
        <taxon>Gunneridae</taxon>
        <taxon>Pentapetalae</taxon>
        <taxon>rosids</taxon>
        <taxon>malvids</taxon>
        <taxon>Malvales</taxon>
        <taxon>Malvaceae</taxon>
        <taxon>Malvoideae</taxon>
        <taxon>Hibiscus</taxon>
    </lineage>
</organism>
<keyword evidence="2" id="KW-1185">Reference proteome</keyword>
<gene>
    <name evidence="1" type="ORF">V6N11_045223</name>
</gene>
<accession>A0ABR2AB91</accession>
<dbReference type="Proteomes" id="UP001396334">
    <property type="component" value="Unassembled WGS sequence"/>
</dbReference>
<comment type="caution">
    <text evidence="1">The sequence shown here is derived from an EMBL/GenBank/DDBJ whole genome shotgun (WGS) entry which is preliminary data.</text>
</comment>
<reference evidence="1 2" key="1">
    <citation type="journal article" date="2024" name="G3 (Bethesda)">
        <title>Genome assembly of Hibiscus sabdariffa L. provides insights into metabolisms of medicinal natural products.</title>
        <authorList>
            <person name="Kim T."/>
        </authorList>
    </citation>
    <scope>NUCLEOTIDE SEQUENCE [LARGE SCALE GENOMIC DNA]</scope>
    <source>
        <strain evidence="1">TK-2024</strain>
        <tissue evidence="1">Old leaves</tissue>
    </source>
</reference>
<evidence type="ECO:0000313" key="1">
    <source>
        <dbReference type="EMBL" id="KAK8490312.1"/>
    </source>
</evidence>
<proteinExistence type="predicted"/>
<protein>
    <submittedName>
        <fullName evidence="1">Uncharacterized protein</fullName>
    </submittedName>
</protein>
<name>A0ABR2AB91_9ROSI</name>
<evidence type="ECO:0000313" key="2">
    <source>
        <dbReference type="Proteomes" id="UP001396334"/>
    </source>
</evidence>